<dbReference type="InterPro" id="IPR003695">
    <property type="entry name" value="Ppx_GppA_N"/>
</dbReference>
<dbReference type="OrthoDB" id="9793035at2"/>
<dbReference type="InterPro" id="IPR050273">
    <property type="entry name" value="GppA/Ppx_hydrolase"/>
</dbReference>
<protein>
    <submittedName>
        <fullName evidence="3">Ppx/GppA family phosphatase</fullName>
    </submittedName>
</protein>
<dbReference type="Gene3D" id="3.30.420.150">
    <property type="entry name" value="Exopolyphosphatase. Domain 2"/>
    <property type="match status" value="1"/>
</dbReference>
<evidence type="ECO:0000256" key="1">
    <source>
        <dbReference type="SAM" id="MobiDB-lite"/>
    </source>
</evidence>
<proteinExistence type="predicted"/>
<reference evidence="4" key="1">
    <citation type="submission" date="2019-01" db="EMBL/GenBank/DDBJ databases">
        <title>Gri0909 isolated from a small marine red alga.</title>
        <authorList>
            <person name="Kim J."/>
            <person name="Jeong S.E."/>
            <person name="Jeon C.O."/>
        </authorList>
    </citation>
    <scope>NUCLEOTIDE SEQUENCE [LARGE SCALE GENOMIC DNA]</scope>
    <source>
        <strain evidence="4">Gri0909</strain>
    </source>
</reference>
<accession>A0A437QYK7</accession>
<feature type="region of interest" description="Disordered" evidence="1">
    <location>
        <begin position="1"/>
        <end position="21"/>
    </location>
</feature>
<dbReference type="Gene3D" id="3.30.420.40">
    <property type="match status" value="1"/>
</dbReference>
<dbReference type="PANTHER" id="PTHR30005">
    <property type="entry name" value="EXOPOLYPHOSPHATASE"/>
    <property type="match status" value="1"/>
</dbReference>
<dbReference type="CDD" id="cd24054">
    <property type="entry name" value="ASKHA_NBD_AaPPX-GppA_MtPPX2-like"/>
    <property type="match status" value="1"/>
</dbReference>
<evidence type="ECO:0000313" key="3">
    <source>
        <dbReference type="EMBL" id="RVU39588.1"/>
    </source>
</evidence>
<dbReference type="InterPro" id="IPR043129">
    <property type="entry name" value="ATPase_NBD"/>
</dbReference>
<feature type="domain" description="Ppx/GppA phosphatase N-terminal" evidence="2">
    <location>
        <begin position="42"/>
        <end position="339"/>
    </location>
</feature>
<gene>
    <name evidence="3" type="ORF">EOI86_10280</name>
</gene>
<comment type="caution">
    <text evidence="3">The sequence shown here is derived from an EMBL/GenBank/DDBJ whole genome shotgun (WGS) entry which is preliminary data.</text>
</comment>
<dbReference type="RefSeq" id="WP_127764959.1">
    <property type="nucleotide sequence ID" value="NZ_SADE01000001.1"/>
</dbReference>
<evidence type="ECO:0000259" key="2">
    <source>
        <dbReference type="Pfam" id="PF02541"/>
    </source>
</evidence>
<dbReference type="SUPFAM" id="SSF53067">
    <property type="entry name" value="Actin-like ATPase domain"/>
    <property type="match status" value="2"/>
</dbReference>
<evidence type="ECO:0000313" key="4">
    <source>
        <dbReference type="Proteomes" id="UP000287447"/>
    </source>
</evidence>
<keyword evidence="4" id="KW-1185">Reference proteome</keyword>
<sequence>MNTGTLGRPGPQENKTPDPKIRAKPRCFAAIDIGTSSCRMLIARAKGEGFQVIDSFAKNVRLGSGVSVTGMLSDAAMDRAVAALGVCMNKIRDQNAVHFRAVATEACRKARNIDQFLVRVQRELGLDIEVIGTDEEARLAIAGCLPLLNGQQPHGLVFDIGGGSTQLAWLGCRDGHAEVIGTHSIPNGVVSLTDRYGSRLADPALYETCVEEMSQKVRDFCHSHRIADYVGRGEVQMIGTSGTVTTLAGIEMGLERYIRSQVDGASLSFERIGTLTEFLRRLELPQLAAQPCIGEDRAELMLAGCAILEAICTCWPVGRLKVADRGLREGILLDLMRRHEGDQNGARRQ</sequence>
<organism evidence="3 4">
    <name type="scientific">Hwanghaeella grinnelliae</name>
    <dbReference type="NCBI Taxonomy" id="2500179"/>
    <lineage>
        <taxon>Bacteria</taxon>
        <taxon>Pseudomonadati</taxon>
        <taxon>Pseudomonadota</taxon>
        <taxon>Alphaproteobacteria</taxon>
        <taxon>Rhodospirillales</taxon>
        <taxon>Rhodospirillaceae</taxon>
        <taxon>Hwanghaeella</taxon>
    </lineage>
</organism>
<dbReference type="AlphaFoldDB" id="A0A437QYK7"/>
<dbReference type="EMBL" id="SADE01000001">
    <property type="protein sequence ID" value="RVU39588.1"/>
    <property type="molecule type" value="Genomic_DNA"/>
</dbReference>
<name>A0A437QYK7_9PROT</name>
<dbReference type="Proteomes" id="UP000287447">
    <property type="component" value="Unassembled WGS sequence"/>
</dbReference>
<dbReference type="GO" id="GO:0016462">
    <property type="term" value="F:pyrophosphatase activity"/>
    <property type="evidence" value="ECO:0007669"/>
    <property type="project" value="TreeGrafter"/>
</dbReference>
<dbReference type="PANTHER" id="PTHR30005:SF0">
    <property type="entry name" value="RETROGRADE REGULATION PROTEIN 2"/>
    <property type="match status" value="1"/>
</dbReference>
<dbReference type="Pfam" id="PF02541">
    <property type="entry name" value="Ppx-GppA"/>
    <property type="match status" value="1"/>
</dbReference>